<proteinExistence type="predicted"/>
<reference evidence="3" key="1">
    <citation type="submission" date="2022-06" db="EMBL/GenBank/DDBJ databases">
        <authorList>
            <consortium name="SYNGENTA / RWTH Aachen University"/>
        </authorList>
    </citation>
    <scope>NUCLEOTIDE SEQUENCE</scope>
</reference>
<feature type="compositionally biased region" description="Polar residues" evidence="1">
    <location>
        <begin position="155"/>
        <end position="165"/>
    </location>
</feature>
<evidence type="ECO:0000313" key="4">
    <source>
        <dbReference type="Proteomes" id="UP001153365"/>
    </source>
</evidence>
<dbReference type="EMBL" id="CALTRL010006138">
    <property type="protein sequence ID" value="CAH7689846.1"/>
    <property type="molecule type" value="Genomic_DNA"/>
</dbReference>
<gene>
    <name evidence="3" type="ORF">PPACK8108_LOCUS24997</name>
</gene>
<feature type="compositionally biased region" description="Polar residues" evidence="1">
    <location>
        <begin position="111"/>
        <end position="146"/>
    </location>
</feature>
<evidence type="ECO:0000256" key="1">
    <source>
        <dbReference type="SAM" id="MobiDB-lite"/>
    </source>
</evidence>
<evidence type="ECO:0000256" key="2">
    <source>
        <dbReference type="SAM" id="SignalP"/>
    </source>
</evidence>
<dbReference type="Proteomes" id="UP001153365">
    <property type="component" value="Unassembled WGS sequence"/>
</dbReference>
<name>A0AAV0BSW8_PHAPC</name>
<accession>A0AAV0BSW8</accession>
<feature type="signal peptide" evidence="2">
    <location>
        <begin position="1"/>
        <end position="19"/>
    </location>
</feature>
<protein>
    <submittedName>
        <fullName evidence="3">Expressed protein</fullName>
    </submittedName>
</protein>
<keyword evidence="2" id="KW-0732">Signal</keyword>
<feature type="chain" id="PRO_5043415194" evidence="2">
    <location>
        <begin position="20"/>
        <end position="278"/>
    </location>
</feature>
<organism evidence="3 4">
    <name type="scientific">Phakopsora pachyrhizi</name>
    <name type="common">Asian soybean rust disease fungus</name>
    <dbReference type="NCBI Taxonomy" id="170000"/>
    <lineage>
        <taxon>Eukaryota</taxon>
        <taxon>Fungi</taxon>
        <taxon>Dikarya</taxon>
        <taxon>Basidiomycota</taxon>
        <taxon>Pucciniomycotina</taxon>
        <taxon>Pucciniomycetes</taxon>
        <taxon>Pucciniales</taxon>
        <taxon>Phakopsoraceae</taxon>
        <taxon>Phakopsora</taxon>
    </lineage>
</organism>
<dbReference type="AlphaFoldDB" id="A0AAV0BSW8"/>
<sequence>MASFFRGIILVFLLKTSFSLSSKKLISGPHRELTRFLARQIEQAQKPIQSGCYNFFMEKSRCVMEKDGNACQAKRQLNSNSFQSKSPFTNQNLAGAPSINQANLAPALKSNLQNVPSTSGNKSKSDNNGLSNELRNQASAVGSSNDKAAGKPFNQLAQPSSPSSNGFNSLVKSTGICGEYNSETELGVCVWGGSRPSPDAKESGWLGVLLQRTGVSTPPLKAQVLDGCSFGTEEKGFGCSQLFLTRKTFMALNPSQEEIQAGYLNGSLTWDLSVTIFN</sequence>
<evidence type="ECO:0000313" key="3">
    <source>
        <dbReference type="EMBL" id="CAH7689846.1"/>
    </source>
</evidence>
<keyword evidence="4" id="KW-1185">Reference proteome</keyword>
<comment type="caution">
    <text evidence="3">The sequence shown here is derived from an EMBL/GenBank/DDBJ whole genome shotgun (WGS) entry which is preliminary data.</text>
</comment>
<feature type="region of interest" description="Disordered" evidence="1">
    <location>
        <begin position="111"/>
        <end position="165"/>
    </location>
</feature>